<sequence length="42" mass="4698">MERQSTARESSNSWRLWTRIGPGKRLVCKSTSIATMTTPSSV</sequence>
<proteinExistence type="predicted"/>
<dbReference type="Proteomes" id="UP000005239">
    <property type="component" value="Unassembled WGS sequence"/>
</dbReference>
<organism evidence="1 2">
    <name type="scientific">Pristionchus pacificus</name>
    <name type="common">Parasitic nematode worm</name>
    <dbReference type="NCBI Taxonomy" id="54126"/>
    <lineage>
        <taxon>Eukaryota</taxon>
        <taxon>Metazoa</taxon>
        <taxon>Ecdysozoa</taxon>
        <taxon>Nematoda</taxon>
        <taxon>Chromadorea</taxon>
        <taxon>Rhabditida</taxon>
        <taxon>Rhabditina</taxon>
        <taxon>Diplogasteromorpha</taxon>
        <taxon>Diplogasteroidea</taxon>
        <taxon>Neodiplogasteridae</taxon>
        <taxon>Pristionchus</taxon>
    </lineage>
</organism>
<gene>
    <name evidence="1" type="primary">WBGene00116218</name>
</gene>
<evidence type="ECO:0000313" key="2">
    <source>
        <dbReference type="Proteomes" id="UP000005239"/>
    </source>
</evidence>
<reference evidence="1" key="2">
    <citation type="submission" date="2022-06" db="UniProtKB">
        <authorList>
            <consortium name="EnsemblMetazoa"/>
        </authorList>
    </citation>
    <scope>IDENTIFICATION</scope>
    <source>
        <strain evidence="1">PS312</strain>
    </source>
</reference>
<reference evidence="2" key="1">
    <citation type="journal article" date="2008" name="Nat. Genet.">
        <title>The Pristionchus pacificus genome provides a unique perspective on nematode lifestyle and parasitism.</title>
        <authorList>
            <person name="Dieterich C."/>
            <person name="Clifton S.W."/>
            <person name="Schuster L.N."/>
            <person name="Chinwalla A."/>
            <person name="Delehaunty K."/>
            <person name="Dinkelacker I."/>
            <person name="Fulton L."/>
            <person name="Fulton R."/>
            <person name="Godfrey J."/>
            <person name="Minx P."/>
            <person name="Mitreva M."/>
            <person name="Roeseler W."/>
            <person name="Tian H."/>
            <person name="Witte H."/>
            <person name="Yang S.P."/>
            <person name="Wilson R.K."/>
            <person name="Sommer R.J."/>
        </authorList>
    </citation>
    <scope>NUCLEOTIDE SEQUENCE [LARGE SCALE GENOMIC DNA]</scope>
    <source>
        <strain evidence="2">PS312</strain>
    </source>
</reference>
<accession>A0A8R1YM00</accession>
<name>A0A2A6C7J8_PRIPA</name>
<keyword evidence="2" id="KW-1185">Reference proteome</keyword>
<dbReference type="AlphaFoldDB" id="A0A2A6C7J8"/>
<evidence type="ECO:0000313" key="1">
    <source>
        <dbReference type="EnsemblMetazoa" id="PPA26664.1"/>
    </source>
</evidence>
<protein>
    <submittedName>
        <fullName evidence="1">Uncharacterized protein</fullName>
    </submittedName>
</protein>
<dbReference type="EnsemblMetazoa" id="PPA26664.1">
    <property type="protein sequence ID" value="PPA26664.1"/>
    <property type="gene ID" value="WBGene00116218"/>
</dbReference>
<accession>A0A2A6C7J8</accession>